<evidence type="ECO:0000313" key="3">
    <source>
        <dbReference type="RefSeq" id="XP_008237833.1"/>
    </source>
</evidence>
<evidence type="ECO:0000313" key="2">
    <source>
        <dbReference type="Proteomes" id="UP000694861"/>
    </source>
</evidence>
<keyword evidence="2" id="KW-1185">Reference proteome</keyword>
<sequence length="124" mass="13629">MILSTTQAAATATFLLSFLASLWVFLFYNDHNDHITVLLLPVLGALMVLALVVIAARATMMAWITVLVLLTFAGNHRRVLVRRGKLITADVAIYLFRVIIKERGLLAVACATILSLMAMLGFKI</sequence>
<keyword evidence="1" id="KW-0812">Transmembrane</keyword>
<feature type="transmembrane region" description="Helical" evidence="1">
    <location>
        <begin position="35"/>
        <end position="54"/>
    </location>
</feature>
<dbReference type="GeneID" id="103336555"/>
<keyword evidence="1" id="KW-0472">Membrane</keyword>
<proteinExistence type="predicted"/>
<feature type="transmembrane region" description="Helical" evidence="1">
    <location>
        <begin position="6"/>
        <end position="28"/>
    </location>
</feature>
<organism evidence="2 3">
    <name type="scientific">Prunus mume</name>
    <name type="common">Japanese apricot</name>
    <name type="synonym">Armeniaca mume</name>
    <dbReference type="NCBI Taxonomy" id="102107"/>
    <lineage>
        <taxon>Eukaryota</taxon>
        <taxon>Viridiplantae</taxon>
        <taxon>Streptophyta</taxon>
        <taxon>Embryophyta</taxon>
        <taxon>Tracheophyta</taxon>
        <taxon>Spermatophyta</taxon>
        <taxon>Magnoliopsida</taxon>
        <taxon>eudicotyledons</taxon>
        <taxon>Gunneridae</taxon>
        <taxon>Pentapetalae</taxon>
        <taxon>rosids</taxon>
        <taxon>fabids</taxon>
        <taxon>Rosales</taxon>
        <taxon>Rosaceae</taxon>
        <taxon>Amygdaloideae</taxon>
        <taxon>Amygdaleae</taxon>
        <taxon>Prunus</taxon>
    </lineage>
</organism>
<accession>A0ABM0PCZ9</accession>
<name>A0ABM0PCZ9_PRUMU</name>
<reference evidence="2" key="1">
    <citation type="journal article" date="2012" name="Nat. Commun.">
        <title>The genome of Prunus mume.</title>
        <authorList>
            <person name="Zhang Q."/>
            <person name="Chen W."/>
            <person name="Sun L."/>
            <person name="Zhao F."/>
            <person name="Huang B."/>
            <person name="Yang W."/>
            <person name="Tao Y."/>
            <person name="Wang J."/>
            <person name="Yuan Z."/>
            <person name="Fan G."/>
            <person name="Xing Z."/>
            <person name="Han C."/>
            <person name="Pan H."/>
            <person name="Zhong X."/>
            <person name="Shi W."/>
            <person name="Liang X."/>
            <person name="Du D."/>
            <person name="Sun F."/>
            <person name="Xu Z."/>
            <person name="Hao R."/>
            <person name="Lv T."/>
            <person name="Lv Y."/>
            <person name="Zheng Z."/>
            <person name="Sun M."/>
            <person name="Luo L."/>
            <person name="Cai M."/>
            <person name="Gao Y."/>
            <person name="Wang J."/>
            <person name="Yin Y."/>
            <person name="Xu X."/>
            <person name="Cheng T."/>
            <person name="Wang J."/>
        </authorList>
    </citation>
    <scope>NUCLEOTIDE SEQUENCE [LARGE SCALE GENOMIC DNA]</scope>
</reference>
<dbReference type="PANTHER" id="PTHR34656">
    <property type="entry name" value="PYRROLINE-5-CARBOXYLATE REDUCTASE"/>
    <property type="match status" value="1"/>
</dbReference>
<evidence type="ECO:0000256" key="1">
    <source>
        <dbReference type="SAM" id="Phobius"/>
    </source>
</evidence>
<dbReference type="RefSeq" id="XP_008237833.1">
    <property type="nucleotide sequence ID" value="XM_008239611.2"/>
</dbReference>
<keyword evidence="1" id="KW-1133">Transmembrane helix</keyword>
<gene>
    <name evidence="3" type="primary">LOC103336555</name>
</gene>
<dbReference type="PANTHER" id="PTHR34656:SF2">
    <property type="entry name" value="TRANSMEMBRANE PROTEIN"/>
    <property type="match status" value="1"/>
</dbReference>
<protein>
    <submittedName>
        <fullName evidence="3">Uncharacterized protein LOC103336555</fullName>
    </submittedName>
</protein>
<feature type="transmembrane region" description="Helical" evidence="1">
    <location>
        <begin position="60"/>
        <end position="76"/>
    </location>
</feature>
<reference evidence="3" key="2">
    <citation type="submission" date="2025-08" db="UniProtKB">
        <authorList>
            <consortium name="RefSeq"/>
        </authorList>
    </citation>
    <scope>IDENTIFICATION</scope>
</reference>
<feature type="transmembrane region" description="Helical" evidence="1">
    <location>
        <begin position="104"/>
        <end position="122"/>
    </location>
</feature>
<dbReference type="Proteomes" id="UP000694861">
    <property type="component" value="Linkage group LG6"/>
</dbReference>